<feature type="transmembrane region" description="Helical" evidence="1">
    <location>
        <begin position="527"/>
        <end position="547"/>
    </location>
</feature>
<reference evidence="2 3" key="1">
    <citation type="journal article" date="2018" name="Mycol. Prog.">
        <title>Coniella lustricola, a new species from submerged detritus.</title>
        <authorList>
            <person name="Raudabaugh D.B."/>
            <person name="Iturriaga T."/>
            <person name="Carver A."/>
            <person name="Mondo S."/>
            <person name="Pangilinan J."/>
            <person name="Lipzen A."/>
            <person name="He G."/>
            <person name="Amirebrahimi M."/>
            <person name="Grigoriev I.V."/>
            <person name="Miller A.N."/>
        </authorList>
    </citation>
    <scope>NUCLEOTIDE SEQUENCE [LARGE SCALE GENOMIC DNA]</scope>
    <source>
        <strain evidence="2 3">B22-T-1</strain>
    </source>
</reference>
<accession>A0A2T3AE16</accession>
<dbReference type="Proteomes" id="UP000241462">
    <property type="component" value="Unassembled WGS sequence"/>
</dbReference>
<dbReference type="InParanoid" id="A0A2T3AE16"/>
<dbReference type="AlphaFoldDB" id="A0A2T3AE16"/>
<proteinExistence type="predicted"/>
<gene>
    <name evidence="2" type="ORF">BD289DRAFT_166236</name>
</gene>
<protein>
    <recommendedName>
        <fullName evidence="4">Transmembrane protein</fullName>
    </recommendedName>
</protein>
<keyword evidence="3" id="KW-1185">Reference proteome</keyword>
<dbReference type="OrthoDB" id="5245711at2759"/>
<evidence type="ECO:0008006" key="4">
    <source>
        <dbReference type="Google" id="ProtNLM"/>
    </source>
</evidence>
<dbReference type="EMBL" id="KZ678403">
    <property type="protein sequence ID" value="PSR93904.1"/>
    <property type="molecule type" value="Genomic_DNA"/>
</dbReference>
<keyword evidence="1" id="KW-0472">Membrane</keyword>
<dbReference type="STRING" id="2025994.A0A2T3AE16"/>
<organism evidence="2 3">
    <name type="scientific">Coniella lustricola</name>
    <dbReference type="NCBI Taxonomy" id="2025994"/>
    <lineage>
        <taxon>Eukaryota</taxon>
        <taxon>Fungi</taxon>
        <taxon>Dikarya</taxon>
        <taxon>Ascomycota</taxon>
        <taxon>Pezizomycotina</taxon>
        <taxon>Sordariomycetes</taxon>
        <taxon>Sordariomycetidae</taxon>
        <taxon>Diaporthales</taxon>
        <taxon>Schizoparmaceae</taxon>
        <taxon>Coniella</taxon>
    </lineage>
</organism>
<sequence length="548" mass="55801">MSRPSEKHQAMELDAMKPEQSGMVDGHHNIPTVIVMAPVDGTGDSEGFDKGGVYHVESGRNQGNETGVATEAREKPSFFARFDSMFVGGKIDAKCAVALAIFFGLLFCMVGMAIGLNANAGEVAQLRSEVDGESYASTVTSPPSTRLAKRDLETFDGVLWRRMEYPHFGEHDVIAGVEYTEPTLTTTIPAMTLFINSTTTTSMTETMTSTSTSTVTLSLSSSQVTGAVVGQVYNISAPAAVTSLTNLNLTAAVALSSTVSGSMTVGTITVTTGTSSSYSSPTSSTESCGEWGDGAGPCARPYGAPNATPASVLESMTANSSAIASVLGDDGAGSGVSQMALTVTLLPSGPVNSTSSVAFTTSFTDASILDAPSDTSSSVSATVTVTVTSIVNNGTCGAIGITETLATAEPSSLSPSSTTQRRTIYITTTSLTLITMTLRASDGGALVTVTETAYWRNSSLPYNINSSSGPANTANFTVTLNSIVTPGAGNGTLHGAVAPTAFAPVSSSGSQKQVKAPKALGVNGTSGGGTGSGFYCVVMLVAIVALFG</sequence>
<evidence type="ECO:0000313" key="3">
    <source>
        <dbReference type="Proteomes" id="UP000241462"/>
    </source>
</evidence>
<keyword evidence="1" id="KW-1133">Transmembrane helix</keyword>
<name>A0A2T3AE16_9PEZI</name>
<evidence type="ECO:0000256" key="1">
    <source>
        <dbReference type="SAM" id="Phobius"/>
    </source>
</evidence>
<feature type="transmembrane region" description="Helical" evidence="1">
    <location>
        <begin position="95"/>
        <end position="116"/>
    </location>
</feature>
<evidence type="ECO:0000313" key="2">
    <source>
        <dbReference type="EMBL" id="PSR93904.1"/>
    </source>
</evidence>
<keyword evidence="1" id="KW-0812">Transmembrane</keyword>